<dbReference type="InterPro" id="IPR011701">
    <property type="entry name" value="MFS"/>
</dbReference>
<keyword evidence="5 7" id="KW-1133">Transmembrane helix</keyword>
<sequence length="477" mass="50829">MNTETSAPSSRLLLWLVAIGFFMQTLDATIVNTALPAMARSLGKSPLRMQAVVVSYALAMATVIPATGWLADRFGTRRVFMLAIVLFALGSGACAMSRTLTELTASRILQGTGGAMLLPVGRLTVLRAFPREKFLEAMSFVAIPGLIGPLVGPTLGGWLVQYASWHWIFLINLPVAAVGLWTTLRFMPDFRGSDLTRFDLSGYVMLVVAMLAISIALDGVGSLGLQHAVVVALLMMGLAALAAYWLHALRTPAPLFPPSLFKIQTFRVGLLGNLFARIGSGAMPYMIPLLMQLAMGYSPSHAGMLMLPMALAGMGMKRVVTRIVVRLGYRRVLVFNTLALGLMIASFALMTPSQPLWLRILQLAAFGAVNSMQFTAMNTVTLKDLGPGHASSGNSLMSMVQMLGMSLGVSVAAALLSTFSGWFGAVDAGPQAVSVFRGALVTIGVLTMTSAAIFWQLADDSHRVPERADTADPGQAS</sequence>
<evidence type="ECO:0000259" key="8">
    <source>
        <dbReference type="PROSITE" id="PS50850"/>
    </source>
</evidence>
<feature type="transmembrane region" description="Helical" evidence="7">
    <location>
        <begin position="223"/>
        <end position="247"/>
    </location>
</feature>
<gene>
    <name evidence="9" type="ORF">C6570_08350</name>
</gene>
<feature type="transmembrane region" description="Helical" evidence="7">
    <location>
        <begin position="79"/>
        <end position="101"/>
    </location>
</feature>
<dbReference type="GO" id="GO:0022857">
    <property type="term" value="F:transmembrane transporter activity"/>
    <property type="evidence" value="ECO:0007669"/>
    <property type="project" value="InterPro"/>
</dbReference>
<evidence type="ECO:0000256" key="1">
    <source>
        <dbReference type="ARBA" id="ARBA00004651"/>
    </source>
</evidence>
<proteinExistence type="predicted"/>
<dbReference type="CDD" id="cd17503">
    <property type="entry name" value="MFS_LmrB_MDR_like"/>
    <property type="match status" value="1"/>
</dbReference>
<feature type="transmembrane region" description="Helical" evidence="7">
    <location>
        <begin position="165"/>
        <end position="186"/>
    </location>
</feature>
<feature type="transmembrane region" description="Helical" evidence="7">
    <location>
        <begin position="137"/>
        <end position="159"/>
    </location>
</feature>
<dbReference type="AlphaFoldDB" id="A0A2S0MEC6"/>
<evidence type="ECO:0000256" key="4">
    <source>
        <dbReference type="ARBA" id="ARBA00022692"/>
    </source>
</evidence>
<evidence type="ECO:0000313" key="9">
    <source>
        <dbReference type="EMBL" id="AVO34239.1"/>
    </source>
</evidence>
<dbReference type="InterPro" id="IPR036259">
    <property type="entry name" value="MFS_trans_sf"/>
</dbReference>
<evidence type="ECO:0000256" key="3">
    <source>
        <dbReference type="ARBA" id="ARBA00022475"/>
    </source>
</evidence>
<organism evidence="9 10">
    <name type="scientific">Ottowia oryzae</name>
    <dbReference type="NCBI Taxonomy" id="2109914"/>
    <lineage>
        <taxon>Bacteria</taxon>
        <taxon>Pseudomonadati</taxon>
        <taxon>Pseudomonadota</taxon>
        <taxon>Betaproteobacteria</taxon>
        <taxon>Burkholderiales</taxon>
        <taxon>Comamonadaceae</taxon>
        <taxon>Ottowia</taxon>
    </lineage>
</organism>
<feature type="transmembrane region" description="Helical" evidence="7">
    <location>
        <begin position="402"/>
        <end position="423"/>
    </location>
</feature>
<keyword evidence="3" id="KW-1003">Cell membrane</keyword>
<dbReference type="InterPro" id="IPR020846">
    <property type="entry name" value="MFS_dom"/>
</dbReference>
<keyword evidence="4 7" id="KW-0812">Transmembrane</keyword>
<feature type="transmembrane region" description="Helical" evidence="7">
    <location>
        <begin position="435"/>
        <end position="457"/>
    </location>
</feature>
<feature type="transmembrane region" description="Helical" evidence="7">
    <location>
        <begin position="268"/>
        <end position="287"/>
    </location>
</feature>
<dbReference type="Gene3D" id="1.20.1720.10">
    <property type="entry name" value="Multidrug resistance protein D"/>
    <property type="match status" value="1"/>
</dbReference>
<feature type="transmembrane region" description="Helical" evidence="7">
    <location>
        <begin position="198"/>
        <end position="217"/>
    </location>
</feature>
<keyword evidence="10" id="KW-1185">Reference proteome</keyword>
<feature type="domain" description="Major facilitator superfamily (MFS) profile" evidence="8">
    <location>
        <begin position="13"/>
        <end position="462"/>
    </location>
</feature>
<protein>
    <submittedName>
        <fullName evidence="9">MFS transporter</fullName>
    </submittedName>
</protein>
<keyword evidence="6 7" id="KW-0472">Membrane</keyword>
<dbReference type="PANTHER" id="PTHR42718:SF46">
    <property type="entry name" value="BLR6921 PROTEIN"/>
    <property type="match status" value="1"/>
</dbReference>
<dbReference type="RefSeq" id="WP_106702794.1">
    <property type="nucleotide sequence ID" value="NZ_CP027666.1"/>
</dbReference>
<feature type="transmembrane region" description="Helical" evidence="7">
    <location>
        <begin position="47"/>
        <end position="67"/>
    </location>
</feature>
<evidence type="ECO:0000313" key="10">
    <source>
        <dbReference type="Proteomes" id="UP000239709"/>
    </source>
</evidence>
<feature type="transmembrane region" description="Helical" evidence="7">
    <location>
        <begin position="332"/>
        <end position="350"/>
    </location>
</feature>
<evidence type="ECO:0000256" key="7">
    <source>
        <dbReference type="SAM" id="Phobius"/>
    </source>
</evidence>
<dbReference type="KEGG" id="otk:C6570_08350"/>
<dbReference type="Gene3D" id="1.20.1250.20">
    <property type="entry name" value="MFS general substrate transporter like domains"/>
    <property type="match status" value="1"/>
</dbReference>
<feature type="transmembrane region" description="Helical" evidence="7">
    <location>
        <begin position="299"/>
        <end position="320"/>
    </location>
</feature>
<dbReference type="Pfam" id="PF07690">
    <property type="entry name" value="MFS_1"/>
    <property type="match status" value="1"/>
</dbReference>
<dbReference type="EMBL" id="CP027666">
    <property type="protein sequence ID" value="AVO34239.1"/>
    <property type="molecule type" value="Genomic_DNA"/>
</dbReference>
<keyword evidence="2" id="KW-0813">Transport</keyword>
<dbReference type="Proteomes" id="UP000239709">
    <property type="component" value="Chromosome"/>
</dbReference>
<name>A0A2S0MEC6_9BURK</name>
<comment type="subcellular location">
    <subcellularLocation>
        <location evidence="1">Cell membrane</location>
        <topology evidence="1">Multi-pass membrane protein</topology>
    </subcellularLocation>
</comment>
<dbReference type="NCBIfam" id="NF007799">
    <property type="entry name" value="PRK10504.1"/>
    <property type="match status" value="1"/>
</dbReference>
<dbReference type="PANTHER" id="PTHR42718">
    <property type="entry name" value="MAJOR FACILITATOR SUPERFAMILY MULTIDRUG TRANSPORTER MFSC"/>
    <property type="match status" value="1"/>
</dbReference>
<dbReference type="GO" id="GO:0005886">
    <property type="term" value="C:plasma membrane"/>
    <property type="evidence" value="ECO:0007669"/>
    <property type="project" value="UniProtKB-SubCell"/>
</dbReference>
<evidence type="ECO:0000256" key="6">
    <source>
        <dbReference type="ARBA" id="ARBA00023136"/>
    </source>
</evidence>
<dbReference type="OrthoDB" id="9807274at2"/>
<dbReference type="NCBIfam" id="TIGR00711">
    <property type="entry name" value="efflux_EmrB"/>
    <property type="match status" value="1"/>
</dbReference>
<dbReference type="InterPro" id="IPR004638">
    <property type="entry name" value="EmrB-like"/>
</dbReference>
<dbReference type="PRINTS" id="PR01036">
    <property type="entry name" value="TCRTETB"/>
</dbReference>
<evidence type="ECO:0000256" key="5">
    <source>
        <dbReference type="ARBA" id="ARBA00022989"/>
    </source>
</evidence>
<dbReference type="SUPFAM" id="SSF103473">
    <property type="entry name" value="MFS general substrate transporter"/>
    <property type="match status" value="1"/>
</dbReference>
<feature type="transmembrane region" description="Helical" evidence="7">
    <location>
        <begin position="12"/>
        <end position="35"/>
    </location>
</feature>
<reference evidence="9 10" key="1">
    <citation type="submission" date="2018-03" db="EMBL/GenBank/DDBJ databases">
        <title>Genome sequencing of Ottowia sp.</title>
        <authorList>
            <person name="Kim S.-J."/>
            <person name="Heo J."/>
            <person name="Kwon S.-W."/>
        </authorList>
    </citation>
    <scope>NUCLEOTIDE SEQUENCE [LARGE SCALE GENOMIC DNA]</scope>
    <source>
        <strain evidence="9 10">KADR8-3</strain>
    </source>
</reference>
<dbReference type="PROSITE" id="PS50850">
    <property type="entry name" value="MFS"/>
    <property type="match status" value="1"/>
</dbReference>
<accession>A0A2S0MEC6</accession>
<feature type="transmembrane region" description="Helical" evidence="7">
    <location>
        <begin position="107"/>
        <end position="125"/>
    </location>
</feature>
<evidence type="ECO:0000256" key="2">
    <source>
        <dbReference type="ARBA" id="ARBA00022448"/>
    </source>
</evidence>